<comment type="caution">
    <text evidence="2">The sequence shown here is derived from an EMBL/GenBank/DDBJ whole genome shotgun (WGS) entry which is preliminary data.</text>
</comment>
<name>A0ABQ4BTL2_9ACTN</name>
<evidence type="ECO:0000313" key="3">
    <source>
        <dbReference type="Proteomes" id="UP000624709"/>
    </source>
</evidence>
<organism evidence="2 3">
    <name type="scientific">Actinoplanes palleronii</name>
    <dbReference type="NCBI Taxonomy" id="113570"/>
    <lineage>
        <taxon>Bacteria</taxon>
        <taxon>Bacillati</taxon>
        <taxon>Actinomycetota</taxon>
        <taxon>Actinomycetes</taxon>
        <taxon>Micromonosporales</taxon>
        <taxon>Micromonosporaceae</taxon>
        <taxon>Actinoplanes</taxon>
    </lineage>
</organism>
<gene>
    <name evidence="2" type="ORF">Apa02nite_101210</name>
</gene>
<evidence type="ECO:0000313" key="2">
    <source>
        <dbReference type="EMBL" id="GIE74013.1"/>
    </source>
</evidence>
<accession>A0ABQ4BTL2</accession>
<protein>
    <submittedName>
        <fullName evidence="2">Uncharacterized protein</fullName>
    </submittedName>
</protein>
<evidence type="ECO:0000256" key="1">
    <source>
        <dbReference type="SAM" id="MobiDB-lite"/>
    </source>
</evidence>
<proteinExistence type="predicted"/>
<reference evidence="2 3" key="1">
    <citation type="submission" date="2021-01" db="EMBL/GenBank/DDBJ databases">
        <title>Whole genome shotgun sequence of Actinoplanes palleronii NBRC 14916.</title>
        <authorList>
            <person name="Komaki H."/>
            <person name="Tamura T."/>
        </authorList>
    </citation>
    <scope>NUCLEOTIDE SEQUENCE [LARGE SCALE GENOMIC DNA]</scope>
    <source>
        <strain evidence="2 3">NBRC 14916</strain>
    </source>
</reference>
<sequence>MGAARDDPERTICRDRTTTSRDGRARRRAASGVADRNQPGPRLANQAGTGLPAGTRTAWRDPAACRGRSLAWWGRSAGW</sequence>
<keyword evidence="3" id="KW-1185">Reference proteome</keyword>
<feature type="region of interest" description="Disordered" evidence="1">
    <location>
        <begin position="1"/>
        <end position="57"/>
    </location>
</feature>
<feature type="compositionally biased region" description="Basic and acidic residues" evidence="1">
    <location>
        <begin position="1"/>
        <end position="23"/>
    </location>
</feature>
<dbReference type="EMBL" id="BOMS01000204">
    <property type="protein sequence ID" value="GIE74013.1"/>
    <property type="molecule type" value="Genomic_DNA"/>
</dbReference>
<dbReference type="Proteomes" id="UP000624709">
    <property type="component" value="Unassembled WGS sequence"/>
</dbReference>